<proteinExistence type="predicted"/>
<accession>A0ABV5HYR1</accession>
<sequence length="88" mass="9496">MTRLDDAQRAALLDAYHSINHGGLVEVSGARGWCWVGENPACTEEHRPHVIGGLDALGLLDRTGRAPMRRATISEWGIKELDCAGMAA</sequence>
<comment type="caution">
    <text evidence="1">The sequence shown here is derived from an EMBL/GenBank/DDBJ whole genome shotgun (WGS) entry which is preliminary data.</text>
</comment>
<reference evidence="1 2" key="1">
    <citation type="submission" date="2024-09" db="EMBL/GenBank/DDBJ databases">
        <authorList>
            <person name="Sun Q."/>
            <person name="Mori K."/>
        </authorList>
    </citation>
    <scope>NUCLEOTIDE SEQUENCE [LARGE SCALE GENOMIC DNA]</scope>
    <source>
        <strain evidence="1 2">CECT 9424</strain>
    </source>
</reference>
<evidence type="ECO:0000313" key="1">
    <source>
        <dbReference type="EMBL" id="MFB9149560.1"/>
    </source>
</evidence>
<gene>
    <name evidence="1" type="ORF">ACFFU4_07320</name>
</gene>
<organism evidence="1 2">
    <name type="scientific">Roseovarius ramblicola</name>
    <dbReference type="NCBI Taxonomy" id="2022336"/>
    <lineage>
        <taxon>Bacteria</taxon>
        <taxon>Pseudomonadati</taxon>
        <taxon>Pseudomonadota</taxon>
        <taxon>Alphaproteobacteria</taxon>
        <taxon>Rhodobacterales</taxon>
        <taxon>Roseobacteraceae</taxon>
        <taxon>Roseovarius</taxon>
    </lineage>
</organism>
<dbReference type="RefSeq" id="WP_377068594.1">
    <property type="nucleotide sequence ID" value="NZ_JBHMEC010000011.1"/>
</dbReference>
<dbReference type="Proteomes" id="UP001589670">
    <property type="component" value="Unassembled WGS sequence"/>
</dbReference>
<keyword evidence="2" id="KW-1185">Reference proteome</keyword>
<name>A0ABV5HYR1_9RHOB</name>
<dbReference type="EMBL" id="JBHMEC010000011">
    <property type="protein sequence ID" value="MFB9149560.1"/>
    <property type="molecule type" value="Genomic_DNA"/>
</dbReference>
<evidence type="ECO:0000313" key="2">
    <source>
        <dbReference type="Proteomes" id="UP001589670"/>
    </source>
</evidence>
<protein>
    <submittedName>
        <fullName evidence="1">Uncharacterized protein</fullName>
    </submittedName>
</protein>